<protein>
    <submittedName>
        <fullName evidence="1">Uncharacterized protein</fullName>
    </submittedName>
</protein>
<accession>A0AA40KIS9</accession>
<proteinExistence type="predicted"/>
<reference evidence="1" key="1">
    <citation type="submission" date="2021-10" db="EMBL/GenBank/DDBJ databases">
        <title>Melipona bicolor Genome sequencing and assembly.</title>
        <authorList>
            <person name="Araujo N.S."/>
            <person name="Arias M.C."/>
        </authorList>
    </citation>
    <scope>NUCLEOTIDE SEQUENCE</scope>
    <source>
        <strain evidence="1">USP_2M_L1-L4_2017</strain>
        <tissue evidence="1">Whole body</tissue>
    </source>
</reference>
<evidence type="ECO:0000313" key="1">
    <source>
        <dbReference type="EMBL" id="KAK1121781.1"/>
    </source>
</evidence>
<name>A0AA40KIS9_9HYME</name>
<gene>
    <name evidence="1" type="ORF">K0M31_010092</name>
</gene>
<dbReference type="AlphaFoldDB" id="A0AA40KIS9"/>
<comment type="caution">
    <text evidence="1">The sequence shown here is derived from an EMBL/GenBank/DDBJ whole genome shotgun (WGS) entry which is preliminary data.</text>
</comment>
<organism evidence="1 2">
    <name type="scientific">Melipona bicolor</name>
    <dbReference type="NCBI Taxonomy" id="60889"/>
    <lineage>
        <taxon>Eukaryota</taxon>
        <taxon>Metazoa</taxon>
        <taxon>Ecdysozoa</taxon>
        <taxon>Arthropoda</taxon>
        <taxon>Hexapoda</taxon>
        <taxon>Insecta</taxon>
        <taxon>Pterygota</taxon>
        <taxon>Neoptera</taxon>
        <taxon>Endopterygota</taxon>
        <taxon>Hymenoptera</taxon>
        <taxon>Apocrita</taxon>
        <taxon>Aculeata</taxon>
        <taxon>Apoidea</taxon>
        <taxon>Anthophila</taxon>
        <taxon>Apidae</taxon>
        <taxon>Melipona</taxon>
    </lineage>
</organism>
<sequence>MGVVKTASESVLEEVVVPSEEANYSVQGHAGRLEGERKKRPRVRHSWLGSRTRNVGREEAAEFRAESRQEFKDDVASRPHELLTGV</sequence>
<dbReference type="EMBL" id="JAHYIQ010000025">
    <property type="protein sequence ID" value="KAK1121781.1"/>
    <property type="molecule type" value="Genomic_DNA"/>
</dbReference>
<dbReference type="Proteomes" id="UP001177670">
    <property type="component" value="Unassembled WGS sequence"/>
</dbReference>
<evidence type="ECO:0000313" key="2">
    <source>
        <dbReference type="Proteomes" id="UP001177670"/>
    </source>
</evidence>
<keyword evidence="2" id="KW-1185">Reference proteome</keyword>